<name>A0AAD8YDL0_9STRA</name>
<evidence type="ECO:0000256" key="5">
    <source>
        <dbReference type="SAM" id="MobiDB-lite"/>
    </source>
</evidence>
<dbReference type="InterPro" id="IPR011993">
    <property type="entry name" value="PH-like_dom_sf"/>
</dbReference>
<dbReference type="Pfam" id="PF03517">
    <property type="entry name" value="Voldacs"/>
    <property type="match status" value="1"/>
</dbReference>
<protein>
    <submittedName>
        <fullName evidence="6">Uncharacterized protein</fullName>
    </submittedName>
</protein>
<dbReference type="InterPro" id="IPR039924">
    <property type="entry name" value="ICln/Lot5/Saf5"/>
</dbReference>
<gene>
    <name evidence="6" type="ORF">QTG54_005241</name>
</gene>
<evidence type="ECO:0000256" key="4">
    <source>
        <dbReference type="ARBA" id="ARBA00023242"/>
    </source>
</evidence>
<evidence type="ECO:0000256" key="2">
    <source>
        <dbReference type="ARBA" id="ARBA00004496"/>
    </source>
</evidence>
<feature type="region of interest" description="Disordered" evidence="5">
    <location>
        <begin position="313"/>
        <end position="335"/>
    </location>
</feature>
<evidence type="ECO:0000256" key="3">
    <source>
        <dbReference type="ARBA" id="ARBA00022490"/>
    </source>
</evidence>
<sequence length="335" mass="36403">MVLRGEAADLRELESALSNHPHTRKQLLAELQETSDSTNDNPHEFADAELEDHQLHEASRIDNIPNNACADEVDGSDNEEDFEYTSSGEEQLICYIPSVQCTCSSWDMKDTPGELLITSVRVLFIAQNKKLNETNQNQCNDVAIDGRCIALHAMDSEPSTDDENESPVSHIYCQLSDSSADDENMGFPSASISMVAPTNIAEDEHAGGDGQLDEEDNVCGEMMVQLSLNAVDDSNENGGGLFSMLSMMAGMGGFGNGEMIMADDDEDDGDDDMVIRFGGGNNLVENDDESGAAEAERAAMLQRLDDMLVVPPELRISSDDEGGQFDDADEDDEIL</sequence>
<evidence type="ECO:0000256" key="1">
    <source>
        <dbReference type="ARBA" id="ARBA00004123"/>
    </source>
</evidence>
<feature type="compositionally biased region" description="Acidic residues" evidence="5">
    <location>
        <begin position="319"/>
        <end position="335"/>
    </location>
</feature>
<organism evidence="6 7">
    <name type="scientific">Skeletonema marinoi</name>
    <dbReference type="NCBI Taxonomy" id="267567"/>
    <lineage>
        <taxon>Eukaryota</taxon>
        <taxon>Sar</taxon>
        <taxon>Stramenopiles</taxon>
        <taxon>Ochrophyta</taxon>
        <taxon>Bacillariophyta</taxon>
        <taxon>Coscinodiscophyceae</taxon>
        <taxon>Thalassiosirophycidae</taxon>
        <taxon>Thalassiosirales</taxon>
        <taxon>Skeletonemataceae</taxon>
        <taxon>Skeletonema</taxon>
        <taxon>Skeletonema marinoi-dohrnii complex</taxon>
    </lineage>
</organism>
<proteinExistence type="predicted"/>
<keyword evidence="7" id="KW-1185">Reference proteome</keyword>
<keyword evidence="3" id="KW-0963">Cytoplasm</keyword>
<reference evidence="6" key="1">
    <citation type="submission" date="2023-06" db="EMBL/GenBank/DDBJ databases">
        <title>Survivors Of The Sea: Transcriptome response of Skeletonema marinoi to long-term dormancy.</title>
        <authorList>
            <person name="Pinder M.I.M."/>
            <person name="Kourtchenko O."/>
            <person name="Robertson E.K."/>
            <person name="Larsson T."/>
            <person name="Maumus F."/>
            <person name="Osuna-Cruz C.M."/>
            <person name="Vancaester E."/>
            <person name="Stenow R."/>
            <person name="Vandepoele K."/>
            <person name="Ploug H."/>
            <person name="Bruchert V."/>
            <person name="Godhe A."/>
            <person name="Topel M."/>
        </authorList>
    </citation>
    <scope>NUCLEOTIDE SEQUENCE</scope>
    <source>
        <strain evidence="6">R05AC</strain>
    </source>
</reference>
<evidence type="ECO:0000313" key="7">
    <source>
        <dbReference type="Proteomes" id="UP001224775"/>
    </source>
</evidence>
<comment type="subcellular location">
    <subcellularLocation>
        <location evidence="2">Cytoplasm</location>
    </subcellularLocation>
    <subcellularLocation>
        <location evidence="1">Nucleus</location>
    </subcellularLocation>
</comment>
<dbReference type="Gene3D" id="2.30.29.30">
    <property type="entry name" value="Pleckstrin-homology domain (PH domain)/Phosphotyrosine-binding domain (PTB)"/>
    <property type="match status" value="1"/>
</dbReference>
<dbReference type="GO" id="GO:0005634">
    <property type="term" value="C:nucleus"/>
    <property type="evidence" value="ECO:0007669"/>
    <property type="project" value="UniProtKB-SubCell"/>
</dbReference>
<dbReference type="AlphaFoldDB" id="A0AAD8YDL0"/>
<keyword evidence="4" id="KW-0539">Nucleus</keyword>
<evidence type="ECO:0000313" key="6">
    <source>
        <dbReference type="EMBL" id="KAK1743644.1"/>
    </source>
</evidence>
<comment type="caution">
    <text evidence="6">The sequence shown here is derived from an EMBL/GenBank/DDBJ whole genome shotgun (WGS) entry which is preliminary data.</text>
</comment>
<feature type="region of interest" description="Disordered" evidence="5">
    <location>
        <begin position="58"/>
        <end position="84"/>
    </location>
</feature>
<dbReference type="GO" id="GO:0005737">
    <property type="term" value="C:cytoplasm"/>
    <property type="evidence" value="ECO:0007669"/>
    <property type="project" value="UniProtKB-SubCell"/>
</dbReference>
<dbReference type="Proteomes" id="UP001224775">
    <property type="component" value="Unassembled WGS sequence"/>
</dbReference>
<accession>A0AAD8YDL0</accession>
<dbReference type="EMBL" id="JATAAI010000008">
    <property type="protein sequence ID" value="KAK1743644.1"/>
    <property type="molecule type" value="Genomic_DNA"/>
</dbReference>
<feature type="compositionally biased region" description="Acidic residues" evidence="5">
    <location>
        <begin position="71"/>
        <end position="83"/>
    </location>
</feature>